<feature type="compositionally biased region" description="Basic and acidic residues" evidence="2">
    <location>
        <begin position="569"/>
        <end position="589"/>
    </location>
</feature>
<comment type="caution">
    <text evidence="4">The sequence shown here is derived from an EMBL/GenBank/DDBJ whole genome shotgun (WGS) entry which is preliminary data.</text>
</comment>
<dbReference type="STRING" id="1827387.A4S15_13315"/>
<gene>
    <name evidence="4" type="ORF">A4S15_13315</name>
</gene>
<dbReference type="Gene3D" id="3.40.1520.20">
    <property type="match status" value="3"/>
</dbReference>
<dbReference type="InterPro" id="IPR006665">
    <property type="entry name" value="OmpA-like"/>
</dbReference>
<evidence type="ECO:0000256" key="2">
    <source>
        <dbReference type="SAM" id="MobiDB-lite"/>
    </source>
</evidence>
<dbReference type="Proteomes" id="UP000192872">
    <property type="component" value="Unassembled WGS sequence"/>
</dbReference>
<dbReference type="GO" id="GO:0016020">
    <property type="term" value="C:membrane"/>
    <property type="evidence" value="ECO:0007669"/>
    <property type="project" value="UniProtKB-UniRule"/>
</dbReference>
<reference evidence="4 5" key="1">
    <citation type="journal article" date="2017" name="Water Res.">
        <title>Comammox in drinking water systems.</title>
        <authorList>
            <person name="Wang Y."/>
            <person name="Ma L."/>
            <person name="Mao Y."/>
            <person name="Jiang X."/>
            <person name="Xia Y."/>
            <person name="Yu K."/>
            <person name="Li B."/>
            <person name="Zhang T."/>
        </authorList>
    </citation>
    <scope>NUCLEOTIDE SEQUENCE [LARGE SCALE GENOMIC DNA]</scope>
    <source>
        <strain evidence="4">SG_bin8</strain>
    </source>
</reference>
<feature type="region of interest" description="Disordered" evidence="2">
    <location>
        <begin position="569"/>
        <end position="596"/>
    </location>
</feature>
<evidence type="ECO:0000256" key="1">
    <source>
        <dbReference type="PROSITE-ProRule" id="PRU00473"/>
    </source>
</evidence>
<protein>
    <recommendedName>
        <fullName evidence="3">OmpA-like domain-containing protein</fullName>
    </recommendedName>
</protein>
<organism evidence="4 5">
    <name type="scientific">Candidatus Raskinella chloraquaticus</name>
    <dbReference type="NCBI Taxonomy" id="1951219"/>
    <lineage>
        <taxon>Bacteria</taxon>
        <taxon>Pseudomonadati</taxon>
        <taxon>Pseudomonadota</taxon>
        <taxon>Alphaproteobacteria</taxon>
        <taxon>Hyphomicrobiales</taxon>
        <taxon>Phreatobacteraceae</taxon>
        <taxon>Candidatus Raskinella</taxon>
    </lineage>
</organism>
<evidence type="ECO:0000313" key="5">
    <source>
        <dbReference type="Proteomes" id="UP000192872"/>
    </source>
</evidence>
<dbReference type="Pfam" id="PF00691">
    <property type="entry name" value="OmpA"/>
    <property type="match status" value="1"/>
</dbReference>
<dbReference type="SUPFAM" id="SSF103088">
    <property type="entry name" value="OmpA-like"/>
    <property type="match status" value="1"/>
</dbReference>
<feature type="domain" description="OmpA-like" evidence="3">
    <location>
        <begin position="523"/>
        <end position="596"/>
    </location>
</feature>
<dbReference type="AlphaFoldDB" id="A0A1W9HTL3"/>
<proteinExistence type="predicted"/>
<dbReference type="EMBL" id="LWDL01000024">
    <property type="protein sequence ID" value="OQW50773.1"/>
    <property type="molecule type" value="Genomic_DNA"/>
</dbReference>
<dbReference type="Gene3D" id="3.30.1330.60">
    <property type="entry name" value="OmpA-like domain"/>
    <property type="match status" value="1"/>
</dbReference>
<keyword evidence="1" id="KW-0472">Membrane</keyword>
<accession>A0A1W9HTL3</accession>
<name>A0A1W9HTL3_9HYPH</name>
<sequence length="596" mass="61856">MQALLRVIVGLAIVTGVGGLAFVRDGDRLSTDIAARSQKIVSAVDNGWAGMSIAGRDVRLSGNAPDVEARDRLVKTLDALPGVRRIDVATGILARQSPYEWKLGRQANDLSFSGSIPSEANRLAFSSLLSTYFPTLKVADTARLAAGAPDNLGAMQKFAEDVIANLAAGSVSASDKALTIEGVAASPAAFAGLQDVLTKLPAGVTLASVAISPPTVTPYVFSARKEGQTLTLGGLVPSFAARDSLLADMRNRFATVSVTQALQFASPTALDAAWADNRSALLTQLMRLRDGTLTISDGVVSLAGLAPGVFEREQILAALAKLPPGLSLGQAALTIPETPPVDNLFPPPADAAEPVFPVVPPPQIVAPPLPVPPPPVPPPQIVAPVPVPPPAEPAPVVVPLAWEAVRTPGQLVITGIATPALKQAAGRLFGSGTIVDETVTGGDIPASMVERIEKSLDFLARLEHGRLTLNESGISLSGHAPSPAIREEVMAGIAALSSDTLKIAATLTAPQPAPPPPPHRCQSDLDATIRSGVINFATGAADLSRSSEARLKAVADSLMRCAEARLEISGHTDHQGDPDDNRELSEARARGRRMAH</sequence>
<dbReference type="PROSITE" id="PS51123">
    <property type="entry name" value="OMPA_2"/>
    <property type="match status" value="1"/>
</dbReference>
<evidence type="ECO:0000259" key="3">
    <source>
        <dbReference type="PROSITE" id="PS51123"/>
    </source>
</evidence>
<evidence type="ECO:0000313" key="4">
    <source>
        <dbReference type="EMBL" id="OQW50773.1"/>
    </source>
</evidence>
<dbReference type="InterPro" id="IPR036737">
    <property type="entry name" value="OmpA-like_sf"/>
</dbReference>